<proteinExistence type="predicted"/>
<evidence type="ECO:0000313" key="1">
    <source>
        <dbReference type="EMBL" id="SDL52259.1"/>
    </source>
</evidence>
<keyword evidence="2" id="KW-1185">Reference proteome</keyword>
<dbReference type="Proteomes" id="UP000198662">
    <property type="component" value="Unassembled WGS sequence"/>
</dbReference>
<accession>A0A1G9KRG7</accession>
<dbReference type="Pfam" id="PF13814">
    <property type="entry name" value="Replic_Relax"/>
    <property type="match status" value="1"/>
</dbReference>
<organism evidence="1 2">
    <name type="scientific">Glycomyces sambucus</name>
    <dbReference type="NCBI Taxonomy" id="380244"/>
    <lineage>
        <taxon>Bacteria</taxon>
        <taxon>Bacillati</taxon>
        <taxon>Actinomycetota</taxon>
        <taxon>Actinomycetes</taxon>
        <taxon>Glycomycetales</taxon>
        <taxon>Glycomycetaceae</taxon>
        <taxon>Glycomyces</taxon>
    </lineage>
</organism>
<name>A0A1G9KRG7_9ACTN</name>
<reference evidence="2" key="1">
    <citation type="submission" date="2016-10" db="EMBL/GenBank/DDBJ databases">
        <authorList>
            <person name="Varghese N."/>
            <person name="Submissions S."/>
        </authorList>
    </citation>
    <scope>NUCLEOTIDE SEQUENCE [LARGE SCALE GENOMIC DNA]</scope>
    <source>
        <strain evidence="2">CGMCC 4.3147</strain>
    </source>
</reference>
<dbReference type="AlphaFoldDB" id="A0A1G9KRG7"/>
<evidence type="ECO:0000313" key="2">
    <source>
        <dbReference type="Proteomes" id="UP000198662"/>
    </source>
</evidence>
<dbReference type="InterPro" id="IPR025855">
    <property type="entry name" value="Replic_Relax"/>
</dbReference>
<sequence length="299" mass="34867">MCAKRIPGTNTGDFNEITNRLTSRDFDILEALEKYKIMTAGMLEAQFFPSRHQAGARLLTLFELGLLDRWRSPESKAYRYVLGWRGQHIRAAIKGEKPPRKQDAIFQAQHRFLSQHRAHTEGVNAFFCRLYYSARNRSDVKVKEWSDLDLGVLSIKPDGTGEVSWQDGQTLRFWLEHDRGTETLKYLARKITSYNDKVRRYVDRRDTVLLFELSSQRRLRNFLPVATDTWKSCMAEWENPSLIVGISIATQNERTFTRPEEFPDAFNDRRWQILGWSGTYNLTELPTLAAEMRNPNRPA</sequence>
<gene>
    <name evidence="1" type="ORF">SAMN05216298_4211</name>
</gene>
<dbReference type="EMBL" id="FNGF01000006">
    <property type="protein sequence ID" value="SDL52259.1"/>
    <property type="molecule type" value="Genomic_DNA"/>
</dbReference>
<protein>
    <submittedName>
        <fullName evidence="1">Replication-relaxation</fullName>
    </submittedName>
</protein>